<name>A0A2I0VZ72_9ASPA</name>
<dbReference type="InterPro" id="IPR036691">
    <property type="entry name" value="Endo/exonu/phosph_ase_sf"/>
</dbReference>
<reference evidence="1 2" key="2">
    <citation type="journal article" date="2017" name="Nature">
        <title>The Apostasia genome and the evolution of orchids.</title>
        <authorList>
            <person name="Zhang G.Q."/>
            <person name="Liu K.W."/>
            <person name="Li Z."/>
            <person name="Lohaus R."/>
            <person name="Hsiao Y.Y."/>
            <person name="Niu S.C."/>
            <person name="Wang J.Y."/>
            <person name="Lin Y.C."/>
            <person name="Xu Q."/>
            <person name="Chen L.J."/>
            <person name="Yoshida K."/>
            <person name="Fujiwara S."/>
            <person name="Wang Z.W."/>
            <person name="Zhang Y.Q."/>
            <person name="Mitsuda N."/>
            <person name="Wang M."/>
            <person name="Liu G.H."/>
            <person name="Pecoraro L."/>
            <person name="Huang H.X."/>
            <person name="Xiao X.J."/>
            <person name="Lin M."/>
            <person name="Wu X.Y."/>
            <person name="Wu W.L."/>
            <person name="Chen Y.Y."/>
            <person name="Chang S.B."/>
            <person name="Sakamoto S."/>
            <person name="Ohme-Takagi M."/>
            <person name="Yagi M."/>
            <person name="Zeng S.J."/>
            <person name="Shen C.Y."/>
            <person name="Yeh C.M."/>
            <person name="Luo Y.B."/>
            <person name="Tsai W.C."/>
            <person name="Van de Peer Y."/>
            <person name="Liu Z.J."/>
        </authorList>
    </citation>
    <scope>NUCLEOTIDE SEQUENCE [LARGE SCALE GENOMIC DNA]</scope>
    <source>
        <tissue evidence="1">The whole plant</tissue>
    </source>
</reference>
<dbReference type="STRING" id="906689.A0A2I0VZ72"/>
<evidence type="ECO:0000313" key="2">
    <source>
        <dbReference type="Proteomes" id="UP000233837"/>
    </source>
</evidence>
<evidence type="ECO:0000313" key="1">
    <source>
        <dbReference type="EMBL" id="PKU68715.1"/>
    </source>
</evidence>
<dbReference type="PANTHER" id="PTHR33710:SF64">
    <property type="entry name" value="ENDONUCLEASE_EXONUCLEASE_PHOSPHATASE DOMAIN-CONTAINING PROTEIN"/>
    <property type="match status" value="1"/>
</dbReference>
<proteinExistence type="predicted"/>
<organism evidence="1 2">
    <name type="scientific">Dendrobium catenatum</name>
    <dbReference type="NCBI Taxonomy" id="906689"/>
    <lineage>
        <taxon>Eukaryota</taxon>
        <taxon>Viridiplantae</taxon>
        <taxon>Streptophyta</taxon>
        <taxon>Embryophyta</taxon>
        <taxon>Tracheophyta</taxon>
        <taxon>Spermatophyta</taxon>
        <taxon>Magnoliopsida</taxon>
        <taxon>Liliopsida</taxon>
        <taxon>Asparagales</taxon>
        <taxon>Orchidaceae</taxon>
        <taxon>Epidendroideae</taxon>
        <taxon>Malaxideae</taxon>
        <taxon>Dendrobiinae</taxon>
        <taxon>Dendrobium</taxon>
    </lineage>
</organism>
<accession>A0A2I0VZ72</accession>
<dbReference type="EMBL" id="KZ503053">
    <property type="protein sequence ID" value="PKU68715.1"/>
    <property type="molecule type" value="Genomic_DNA"/>
</dbReference>
<sequence>MIKALIWNVRGIGGKESIARVKNLSRMHNIKLIVLIEPLIASGKISSTASKLGFSNYVANCSNKIWIMWNNNIIARILSDFPQSDFNTITTATKRRGGNRANSAAMDDFNNVIADSNLNDIGFTGTPFTWYRSGLWKCLDRLLFNNEWISMFPTSYVEHLSRTLSDHSPLLLTIRASRNVGNFAFRFQNMWLTHVDFKNVINSNWNAPIFPNNDIKGMFRLWSKLSR</sequence>
<keyword evidence="2" id="KW-1185">Reference proteome</keyword>
<dbReference type="SUPFAM" id="SSF56219">
    <property type="entry name" value="DNase I-like"/>
    <property type="match status" value="1"/>
</dbReference>
<reference evidence="1 2" key="1">
    <citation type="journal article" date="2016" name="Sci. Rep.">
        <title>The Dendrobium catenatum Lindl. genome sequence provides insights into polysaccharide synthase, floral development and adaptive evolution.</title>
        <authorList>
            <person name="Zhang G.Q."/>
            <person name="Xu Q."/>
            <person name="Bian C."/>
            <person name="Tsai W.C."/>
            <person name="Yeh C.M."/>
            <person name="Liu K.W."/>
            <person name="Yoshida K."/>
            <person name="Zhang L.S."/>
            <person name="Chang S.B."/>
            <person name="Chen F."/>
            <person name="Shi Y."/>
            <person name="Su Y.Y."/>
            <person name="Zhang Y.Q."/>
            <person name="Chen L.J."/>
            <person name="Yin Y."/>
            <person name="Lin M."/>
            <person name="Huang H."/>
            <person name="Deng H."/>
            <person name="Wang Z.W."/>
            <person name="Zhu S.L."/>
            <person name="Zhao X."/>
            <person name="Deng C."/>
            <person name="Niu S.C."/>
            <person name="Huang J."/>
            <person name="Wang M."/>
            <person name="Liu G.H."/>
            <person name="Yang H.J."/>
            <person name="Xiao X.J."/>
            <person name="Hsiao Y.Y."/>
            <person name="Wu W.L."/>
            <person name="Chen Y.Y."/>
            <person name="Mitsuda N."/>
            <person name="Ohme-Takagi M."/>
            <person name="Luo Y.B."/>
            <person name="Van de Peer Y."/>
            <person name="Liu Z.J."/>
        </authorList>
    </citation>
    <scope>NUCLEOTIDE SEQUENCE [LARGE SCALE GENOMIC DNA]</scope>
    <source>
        <tissue evidence="1">The whole plant</tissue>
    </source>
</reference>
<dbReference type="PANTHER" id="PTHR33710">
    <property type="entry name" value="BNAC02G09200D PROTEIN"/>
    <property type="match status" value="1"/>
</dbReference>
<dbReference type="Proteomes" id="UP000233837">
    <property type="component" value="Unassembled WGS sequence"/>
</dbReference>
<gene>
    <name evidence="1" type="ORF">MA16_Dca009778</name>
</gene>
<dbReference type="Gene3D" id="3.60.10.10">
    <property type="entry name" value="Endonuclease/exonuclease/phosphatase"/>
    <property type="match status" value="1"/>
</dbReference>
<dbReference type="AlphaFoldDB" id="A0A2I0VZ72"/>
<protein>
    <submittedName>
        <fullName evidence="1">Threonine dehydratase</fullName>
    </submittedName>
</protein>